<keyword evidence="2" id="KW-1185">Reference proteome</keyword>
<protein>
    <submittedName>
        <fullName evidence="1">Uncharacterized protein</fullName>
    </submittedName>
</protein>
<comment type="caution">
    <text evidence="1">The sequence shown here is derived from an EMBL/GenBank/DDBJ whole genome shotgun (WGS) entry which is preliminary data.</text>
</comment>
<dbReference type="Proteomes" id="UP000824533">
    <property type="component" value="Linkage Group LG12"/>
</dbReference>
<evidence type="ECO:0000313" key="1">
    <source>
        <dbReference type="EMBL" id="KAJ0177421.1"/>
    </source>
</evidence>
<proteinExistence type="predicted"/>
<name>A0ACC1D0E9_9NEOP</name>
<evidence type="ECO:0000313" key="2">
    <source>
        <dbReference type="Proteomes" id="UP000824533"/>
    </source>
</evidence>
<sequence>MTSILDQYEQASQLSQRTKPPAEPMISSGYINMQLEDDVPMFSKQKMKIYPSDLITHAAVSNDYLVLAMANSRLFRFDLKDPVREEEIHYSKYVQPNSKLTNIFLDPLGNHLLMSFVPPPNMKDKSPELVYLHSKSKKPKSVTKSQNFEVTGVGWNYENKSSSTTGPILLGTSHGLLFETELMEDSDTMFTANQQYWRTIFDIGKGCETPIIGIQFHRISNTNTYFIFVATPTRLHPFIGPAVMTDDRPSLKSVFYPYIQRPETGFQEIPSTLKYSKLQFFFDKNDTPKTFGWLTEPGIFYGQLDPASQQNSNSLGITGALIHYPPGPDGKDCTPLSFVLTEFHLLLMYSNRVKVISLLNQEIVHEDVYSEAHGDLKCIIRDSEKRIIWTFTNKTVFRYKIVREERNLWRIYSDQEKFDLAKEYCQNNPAFIDIINVKHAELLFSKGQYEKSAEIFAETQRSFETICLKFLESDQICALKIYLSKRLETLNDDDNTLIPMIVIWMTELYLSQLGHLRRTGKEDSIKYHEIQSDFETFLLQPKFTKCMQHLKSVIYDLMSSHGDKQNLLKLTYLNEDYENVVSQNIHRKSYLEALNTLQNLKKPALFYQFAPVLMVEAPKNTVNTLIAQGNILDPAKLLPAFLSCQSDKDHVTEIIRYLEYMLQHFNVQNKAIHNYLLTLYVEHDKASLMRYLARQGQDVTLVNYDVHYALRLCREKNISVACVSLSALLGLWESAVELALQEDLALAKSVANQPDTDETKRQLWLYIAENVITKNQDLKEAMSFLEECPLIKIEDILPFFSDVVTIDHFREPICQSLQNYNNQIEEEKAEMEEATKSAEYVRAEIQSFRNRSVRVAVGAACSLCEITLLLRPFYLFPCGHKFHSDCLMSETMPILAPTRRNRLADLQKQLTLLSGIELNTLTSSGLPLRELLKNQMDDIIASECIFCGEYMISCIDKPFISDEDWDTVVKEWE</sequence>
<accession>A0ACC1D0E9</accession>
<organism evidence="1 2">
    <name type="scientific">Dendrolimus kikuchii</name>
    <dbReference type="NCBI Taxonomy" id="765133"/>
    <lineage>
        <taxon>Eukaryota</taxon>
        <taxon>Metazoa</taxon>
        <taxon>Ecdysozoa</taxon>
        <taxon>Arthropoda</taxon>
        <taxon>Hexapoda</taxon>
        <taxon>Insecta</taxon>
        <taxon>Pterygota</taxon>
        <taxon>Neoptera</taxon>
        <taxon>Endopterygota</taxon>
        <taxon>Lepidoptera</taxon>
        <taxon>Glossata</taxon>
        <taxon>Ditrysia</taxon>
        <taxon>Bombycoidea</taxon>
        <taxon>Lasiocampidae</taxon>
        <taxon>Dendrolimus</taxon>
    </lineage>
</organism>
<reference evidence="1 2" key="1">
    <citation type="journal article" date="2021" name="Front. Genet.">
        <title>Chromosome-Level Genome Assembly Reveals Significant Gene Expansion in the Toll and IMD Signaling Pathways of Dendrolimus kikuchii.</title>
        <authorList>
            <person name="Zhou J."/>
            <person name="Wu P."/>
            <person name="Xiong Z."/>
            <person name="Liu N."/>
            <person name="Zhao N."/>
            <person name="Ji M."/>
            <person name="Qiu Y."/>
            <person name="Yang B."/>
        </authorList>
    </citation>
    <scope>NUCLEOTIDE SEQUENCE [LARGE SCALE GENOMIC DNA]</scope>
    <source>
        <strain evidence="1">Ann1</strain>
    </source>
</reference>
<dbReference type="EMBL" id="CM034398">
    <property type="protein sequence ID" value="KAJ0177421.1"/>
    <property type="molecule type" value="Genomic_DNA"/>
</dbReference>
<gene>
    <name evidence="1" type="ORF">K1T71_007430</name>
</gene>